<feature type="non-terminal residue" evidence="2">
    <location>
        <position position="1"/>
    </location>
</feature>
<protein>
    <submittedName>
        <fullName evidence="2">Uncharacterized protein</fullName>
    </submittedName>
</protein>
<evidence type="ECO:0000256" key="1">
    <source>
        <dbReference type="SAM" id="Phobius"/>
    </source>
</evidence>
<keyword evidence="1" id="KW-1133">Transmembrane helix</keyword>
<keyword evidence="1" id="KW-0812">Transmembrane</keyword>
<feature type="transmembrane region" description="Helical" evidence="1">
    <location>
        <begin position="46"/>
        <end position="71"/>
    </location>
</feature>
<dbReference type="EMBL" id="BARW01001878">
    <property type="protein sequence ID" value="GAI64942.1"/>
    <property type="molecule type" value="Genomic_DNA"/>
</dbReference>
<feature type="transmembrane region" description="Helical" evidence="1">
    <location>
        <begin position="77"/>
        <end position="101"/>
    </location>
</feature>
<dbReference type="AlphaFoldDB" id="X1Q8X1"/>
<organism evidence="2">
    <name type="scientific">marine sediment metagenome</name>
    <dbReference type="NCBI Taxonomy" id="412755"/>
    <lineage>
        <taxon>unclassified sequences</taxon>
        <taxon>metagenomes</taxon>
        <taxon>ecological metagenomes</taxon>
    </lineage>
</organism>
<proteinExistence type="predicted"/>
<feature type="transmembrane region" description="Helical" evidence="1">
    <location>
        <begin position="20"/>
        <end position="39"/>
    </location>
</feature>
<accession>X1Q8X1</accession>
<gene>
    <name evidence="2" type="ORF">S12H4_05614</name>
</gene>
<keyword evidence="1" id="KW-0472">Membrane</keyword>
<reference evidence="2" key="1">
    <citation type="journal article" date="2014" name="Front. Microbiol.">
        <title>High frequency of phylogenetically diverse reductive dehalogenase-homologous genes in deep subseafloor sedimentary metagenomes.</title>
        <authorList>
            <person name="Kawai M."/>
            <person name="Futagami T."/>
            <person name="Toyoda A."/>
            <person name="Takaki Y."/>
            <person name="Nishi S."/>
            <person name="Hori S."/>
            <person name="Arai W."/>
            <person name="Tsubouchi T."/>
            <person name="Morono Y."/>
            <person name="Uchiyama I."/>
            <person name="Ito T."/>
            <person name="Fujiyama A."/>
            <person name="Inagaki F."/>
            <person name="Takami H."/>
        </authorList>
    </citation>
    <scope>NUCLEOTIDE SEQUENCE</scope>
    <source>
        <strain evidence="2">Expedition CK06-06</strain>
    </source>
</reference>
<name>X1Q8X1_9ZZZZ</name>
<evidence type="ECO:0000313" key="2">
    <source>
        <dbReference type="EMBL" id="GAI64942.1"/>
    </source>
</evidence>
<sequence>FFPVFKIALPGYASYTNQFAFIAGGWGIAAFTFGIGRIWASYKFEFYWFMVILGLLEGVILSLYCLINVFFLEISLLQVILPLSVGSVYGVFYFIALLFLLRLDKSN</sequence>
<comment type="caution">
    <text evidence="2">The sequence shown here is derived from an EMBL/GenBank/DDBJ whole genome shotgun (WGS) entry which is preliminary data.</text>
</comment>